<evidence type="ECO:0000256" key="6">
    <source>
        <dbReference type="ARBA" id="ARBA00022792"/>
    </source>
</evidence>
<keyword evidence="4 9" id="KW-0812">Transmembrane</keyword>
<dbReference type="InParanoid" id="C4JXF8"/>
<feature type="repeat" description="Solcar" evidence="9">
    <location>
        <begin position="6"/>
        <end position="117"/>
    </location>
</feature>
<evidence type="ECO:0000256" key="3">
    <source>
        <dbReference type="ARBA" id="ARBA00022448"/>
    </source>
</evidence>
<feature type="transmembrane region" description="Helical" evidence="11">
    <location>
        <begin position="12"/>
        <end position="33"/>
    </location>
</feature>
<dbReference type="GO" id="GO:0016020">
    <property type="term" value="C:membrane"/>
    <property type="evidence" value="ECO:0007669"/>
    <property type="project" value="UniProtKB-SubCell"/>
</dbReference>
<protein>
    <recommendedName>
        <fullName evidence="14">Mitochondrial thiamine pyrophosphate carrier 1</fullName>
    </recommendedName>
</protein>
<dbReference type="InterPro" id="IPR018108">
    <property type="entry name" value="MCP_transmembrane"/>
</dbReference>
<dbReference type="EMBL" id="CH476618">
    <property type="protein sequence ID" value="EEP81466.1"/>
    <property type="molecule type" value="Genomic_DNA"/>
</dbReference>
<organism evidence="12 13">
    <name type="scientific">Uncinocarpus reesii (strain UAMH 1704)</name>
    <dbReference type="NCBI Taxonomy" id="336963"/>
    <lineage>
        <taxon>Eukaryota</taxon>
        <taxon>Fungi</taxon>
        <taxon>Dikarya</taxon>
        <taxon>Ascomycota</taxon>
        <taxon>Pezizomycotina</taxon>
        <taxon>Eurotiomycetes</taxon>
        <taxon>Eurotiomycetidae</taxon>
        <taxon>Onygenales</taxon>
        <taxon>Onygenaceae</taxon>
        <taxon>Uncinocarpus</taxon>
    </lineage>
</organism>
<dbReference type="PANTHER" id="PTHR45939:SF2">
    <property type="entry name" value="CARRIER PROTEIN, PUTATIVE (AFU_ORTHOLOGUE AFUA_2G13870)-RELATED"/>
    <property type="match status" value="1"/>
</dbReference>
<evidence type="ECO:0000256" key="11">
    <source>
        <dbReference type="SAM" id="Phobius"/>
    </source>
</evidence>
<evidence type="ECO:0000256" key="2">
    <source>
        <dbReference type="ARBA" id="ARBA00006375"/>
    </source>
</evidence>
<dbReference type="PROSITE" id="PS50920">
    <property type="entry name" value="SOLCAR"/>
    <property type="match status" value="3"/>
</dbReference>
<evidence type="ECO:0000256" key="9">
    <source>
        <dbReference type="PROSITE-ProRule" id="PRU00282"/>
    </source>
</evidence>
<evidence type="ECO:0000256" key="5">
    <source>
        <dbReference type="ARBA" id="ARBA00022737"/>
    </source>
</evidence>
<dbReference type="OrthoDB" id="18574at2759"/>
<dbReference type="OMA" id="ATECKRF"/>
<comment type="similarity">
    <text evidence="2 10">Belongs to the mitochondrial carrier (TC 2.A.29) family.</text>
</comment>
<dbReference type="eggNOG" id="KOG0769">
    <property type="taxonomic scope" value="Eukaryota"/>
</dbReference>
<accession>C4JXF8</accession>
<dbReference type="GO" id="GO:0015217">
    <property type="term" value="F:ADP transmembrane transporter activity"/>
    <property type="evidence" value="ECO:0007669"/>
    <property type="project" value="TreeGrafter"/>
</dbReference>
<dbReference type="AlphaFoldDB" id="C4JXF8"/>
<sequence>MKGPPLPELGRGIAGALCAAASTVAVYPLSLIVTRLQLKNRPAEVRTRGGNKVKLEQHDEDVQSRNVSGWVQIVHVAKGIHANGGLRAFYVGVVEAAGKAAADVLLFFLVYKSLQRQLEVHRSKNAPGLSVAGKLTLGLASEAITKLVIAPIETIVTRKQDSREPVGVKDLVTQVLREQGATGLWAGYSASLLMTVMPADCTLGWNAELSRSPERGSLLGQLPRSLPAILSRIVAMSFTYPLSVARVRMQAGYRRVQAADSPLAGSREPIFSLSLLHTLSHFAKTEGTSAIYAGITACIAQSLLSRGTATLTKGPIYTWTVRAYYIYLLLSSQYQALLDRAKKEIEGLAVAAGEQAKYAQELKERSIRDMYSNETADLVGDYVEDEATECKRFYHWFFEREKRGNGE</sequence>
<dbReference type="GeneID" id="8442199"/>
<dbReference type="SUPFAM" id="SSF103506">
    <property type="entry name" value="Mitochondrial carrier"/>
    <property type="match status" value="1"/>
</dbReference>
<dbReference type="STRING" id="336963.C4JXF8"/>
<dbReference type="InterPro" id="IPR023395">
    <property type="entry name" value="MCP_dom_sf"/>
</dbReference>
<feature type="repeat" description="Solcar" evidence="9">
    <location>
        <begin position="129"/>
        <end position="212"/>
    </location>
</feature>
<dbReference type="InterPro" id="IPR052217">
    <property type="entry name" value="Mito/Peroxisomal_Carrier"/>
</dbReference>
<reference evidence="13" key="1">
    <citation type="journal article" date="2009" name="Genome Res.">
        <title>Comparative genomic analyses of the human fungal pathogens Coccidioides and their relatives.</title>
        <authorList>
            <person name="Sharpton T.J."/>
            <person name="Stajich J.E."/>
            <person name="Rounsley S.D."/>
            <person name="Gardner M.J."/>
            <person name="Wortman J.R."/>
            <person name="Jordar V.S."/>
            <person name="Maiti R."/>
            <person name="Kodira C.D."/>
            <person name="Neafsey D.E."/>
            <person name="Zeng Q."/>
            <person name="Hung C.-Y."/>
            <person name="McMahan C."/>
            <person name="Muszewska A."/>
            <person name="Grynberg M."/>
            <person name="Mandel M.A."/>
            <person name="Kellner E.M."/>
            <person name="Barker B.M."/>
            <person name="Galgiani J.N."/>
            <person name="Orbach M.J."/>
            <person name="Kirkland T.N."/>
            <person name="Cole G.T."/>
            <person name="Henn M.R."/>
            <person name="Birren B.W."/>
            <person name="Taylor J.W."/>
        </authorList>
    </citation>
    <scope>NUCLEOTIDE SEQUENCE [LARGE SCALE GENOMIC DNA]</scope>
    <source>
        <strain evidence="13">UAMH 1704</strain>
    </source>
</reference>
<evidence type="ECO:0000313" key="12">
    <source>
        <dbReference type="EMBL" id="EEP81466.1"/>
    </source>
</evidence>
<evidence type="ECO:0000256" key="7">
    <source>
        <dbReference type="ARBA" id="ARBA00022989"/>
    </source>
</evidence>
<name>C4JXF8_UNCRE</name>
<gene>
    <name evidence="12" type="ORF">UREG_06331</name>
</gene>
<dbReference type="Proteomes" id="UP000002058">
    <property type="component" value="Unassembled WGS sequence"/>
</dbReference>
<feature type="repeat" description="Solcar" evidence="9">
    <location>
        <begin position="219"/>
        <end position="319"/>
    </location>
</feature>
<evidence type="ECO:0000256" key="4">
    <source>
        <dbReference type="ARBA" id="ARBA00022692"/>
    </source>
</evidence>
<comment type="subcellular location">
    <subcellularLocation>
        <location evidence="1">Membrane</location>
        <topology evidence="1">Multi-pass membrane protein</topology>
    </subcellularLocation>
</comment>
<evidence type="ECO:0000313" key="13">
    <source>
        <dbReference type="Proteomes" id="UP000002058"/>
    </source>
</evidence>
<keyword evidence="13" id="KW-1185">Reference proteome</keyword>
<keyword evidence="8 9" id="KW-0472">Membrane</keyword>
<evidence type="ECO:0000256" key="1">
    <source>
        <dbReference type="ARBA" id="ARBA00004141"/>
    </source>
</evidence>
<dbReference type="KEGG" id="ure:UREG_06331"/>
<keyword evidence="5" id="KW-0677">Repeat</keyword>
<keyword evidence="7 11" id="KW-1133">Transmembrane helix</keyword>
<dbReference type="RefSeq" id="XP_002583364.1">
    <property type="nucleotide sequence ID" value="XM_002583318.1"/>
</dbReference>
<dbReference type="PANTHER" id="PTHR45939">
    <property type="entry name" value="PEROXISOMAL MEMBRANE PROTEIN PMP34-RELATED"/>
    <property type="match status" value="1"/>
</dbReference>
<dbReference type="HOGENOM" id="CLU_053160_0_0_1"/>
<keyword evidence="6" id="KW-0999">Mitochondrion inner membrane</keyword>
<keyword evidence="3 10" id="KW-0813">Transport</keyword>
<keyword evidence="6" id="KW-0496">Mitochondrion</keyword>
<dbReference type="VEuPathDB" id="FungiDB:UREG_06331"/>
<evidence type="ECO:0000256" key="8">
    <source>
        <dbReference type="ARBA" id="ARBA00023136"/>
    </source>
</evidence>
<dbReference type="Pfam" id="PF00153">
    <property type="entry name" value="Mito_carr"/>
    <property type="match status" value="3"/>
</dbReference>
<proteinExistence type="inferred from homology"/>
<evidence type="ECO:0000256" key="10">
    <source>
        <dbReference type="RuleBase" id="RU000488"/>
    </source>
</evidence>
<evidence type="ECO:0008006" key="14">
    <source>
        <dbReference type="Google" id="ProtNLM"/>
    </source>
</evidence>
<dbReference type="Gene3D" id="1.50.40.10">
    <property type="entry name" value="Mitochondrial carrier domain"/>
    <property type="match status" value="1"/>
</dbReference>